<proteinExistence type="predicted"/>
<keyword evidence="1" id="KW-1133">Transmembrane helix</keyword>
<protein>
    <submittedName>
        <fullName evidence="2">Transporter</fullName>
    </submittedName>
</protein>
<evidence type="ECO:0000313" key="3">
    <source>
        <dbReference type="Proteomes" id="UP001552594"/>
    </source>
</evidence>
<name>A0ABV3JXL7_STRON</name>
<comment type="caution">
    <text evidence="2">The sequence shown here is derived from an EMBL/GenBank/DDBJ whole genome shotgun (WGS) entry which is preliminary data.</text>
</comment>
<feature type="transmembrane region" description="Helical" evidence="1">
    <location>
        <begin position="70"/>
        <end position="92"/>
    </location>
</feature>
<dbReference type="Proteomes" id="UP001552594">
    <property type="component" value="Unassembled WGS sequence"/>
</dbReference>
<dbReference type="EMBL" id="JBFAUK010000004">
    <property type="protein sequence ID" value="MEV5506365.1"/>
    <property type="molecule type" value="Genomic_DNA"/>
</dbReference>
<keyword evidence="3" id="KW-1185">Reference proteome</keyword>
<feature type="transmembrane region" description="Helical" evidence="1">
    <location>
        <begin position="41"/>
        <end position="64"/>
    </location>
</feature>
<feature type="transmembrane region" description="Helical" evidence="1">
    <location>
        <begin position="113"/>
        <end position="141"/>
    </location>
</feature>
<feature type="transmembrane region" description="Helical" evidence="1">
    <location>
        <begin position="147"/>
        <end position="166"/>
    </location>
</feature>
<feature type="transmembrane region" description="Helical" evidence="1">
    <location>
        <begin position="244"/>
        <end position="265"/>
    </location>
</feature>
<feature type="transmembrane region" description="Helical" evidence="1">
    <location>
        <begin position="424"/>
        <end position="446"/>
    </location>
</feature>
<keyword evidence="1" id="KW-0812">Transmembrane</keyword>
<keyword evidence="1" id="KW-0472">Membrane</keyword>
<feature type="transmembrane region" description="Helical" evidence="1">
    <location>
        <begin position="186"/>
        <end position="205"/>
    </location>
</feature>
<reference evidence="2 3" key="1">
    <citation type="submission" date="2024-06" db="EMBL/GenBank/DDBJ databases">
        <title>The Natural Products Discovery Center: Release of the First 8490 Sequenced Strains for Exploring Actinobacteria Biosynthetic Diversity.</title>
        <authorList>
            <person name="Kalkreuter E."/>
            <person name="Kautsar S.A."/>
            <person name="Yang D."/>
            <person name="Bader C.D."/>
            <person name="Teijaro C.N."/>
            <person name="Fluegel L."/>
            <person name="Davis C.M."/>
            <person name="Simpson J.R."/>
            <person name="Lauterbach L."/>
            <person name="Steele A.D."/>
            <person name="Gui C."/>
            <person name="Meng S."/>
            <person name="Li G."/>
            <person name="Viehrig K."/>
            <person name="Ye F."/>
            <person name="Su P."/>
            <person name="Kiefer A.F."/>
            <person name="Nichols A."/>
            <person name="Cepeda A.J."/>
            <person name="Yan W."/>
            <person name="Fan B."/>
            <person name="Jiang Y."/>
            <person name="Adhikari A."/>
            <person name="Zheng C.-J."/>
            <person name="Schuster L."/>
            <person name="Cowan T.M."/>
            <person name="Smanski M.J."/>
            <person name="Chevrette M.G."/>
            <person name="De Carvalho L.P.S."/>
            <person name="Shen B."/>
        </authorList>
    </citation>
    <scope>NUCLEOTIDE SEQUENCE [LARGE SCALE GENOMIC DNA]</scope>
    <source>
        <strain evidence="2 3">NPDC052347</strain>
    </source>
</reference>
<accession>A0ABV3JXL7</accession>
<sequence length="541" mass="56687">MSTTANASATKASGASLTPVFIRLKLSLLRNGLRQSSKRKAVWITSIVFTALYAALQLLGLIVLRGHPHVAALTVLLAVVLAVGWAFVPLFFPSGDETMDPTRLAMLPLRPGPLTVSLLAASLVGIGPAFTLVLAVGSVIATAHGGAAFAVGVPAVALTLLTCVALARAVATANVRLLSSRKGRDLALLSGLVIAVGIQVANYGLQKLSNAGGMARLEPFAKVLRWVPPGSAMDAVRSTGQGSYGLAAAQLALSAAVLALLLWWWQRGLTKVLTSPDSSTLAAAEPERKRVSTGLARLLPQGRTGAVMLRSLRYVLRDPKTRMTWTSQLVIGALVPFLNVARHNGNSYWAFMAVAMVGGQMYNLFGTDGSAFWLVMQTINGPRDAYLELRGRALAFALPAVPYLVLLVTALTAFTGHWDTLPEVLGLGLALLGAMFATGAVTSALLPYAVPQGNAFKNVGPGQTSIAWLGLLGGLLAASAQCVPLVLLTVWLHTSGHHGWLPLLLPLGFGYGLLAAWTGLRIAAPRLARRLPEVLAAVAKA</sequence>
<feature type="transmembrane region" description="Helical" evidence="1">
    <location>
        <begin position="348"/>
        <end position="375"/>
    </location>
</feature>
<evidence type="ECO:0000313" key="2">
    <source>
        <dbReference type="EMBL" id="MEV5506365.1"/>
    </source>
</evidence>
<gene>
    <name evidence="2" type="ORF">AB0L16_07785</name>
</gene>
<organism evidence="2 3">
    <name type="scientific">Streptomyces orinoci</name>
    <name type="common">Streptoverticillium orinoci</name>
    <dbReference type="NCBI Taxonomy" id="67339"/>
    <lineage>
        <taxon>Bacteria</taxon>
        <taxon>Bacillati</taxon>
        <taxon>Actinomycetota</taxon>
        <taxon>Actinomycetes</taxon>
        <taxon>Kitasatosporales</taxon>
        <taxon>Streptomycetaceae</taxon>
        <taxon>Streptomyces</taxon>
    </lineage>
</organism>
<dbReference type="RefSeq" id="WP_109282795.1">
    <property type="nucleotide sequence ID" value="NZ_JBFAUK010000004.1"/>
</dbReference>
<feature type="transmembrane region" description="Helical" evidence="1">
    <location>
        <begin position="499"/>
        <end position="520"/>
    </location>
</feature>
<feature type="transmembrane region" description="Helical" evidence="1">
    <location>
        <begin position="466"/>
        <end position="493"/>
    </location>
</feature>
<evidence type="ECO:0000256" key="1">
    <source>
        <dbReference type="SAM" id="Phobius"/>
    </source>
</evidence>
<feature type="transmembrane region" description="Helical" evidence="1">
    <location>
        <begin position="396"/>
        <end position="418"/>
    </location>
</feature>